<feature type="coiled-coil region" evidence="9">
    <location>
        <begin position="445"/>
        <end position="472"/>
    </location>
</feature>
<dbReference type="PANTHER" id="PTHR24421">
    <property type="entry name" value="NITRATE/NITRITE SENSOR PROTEIN NARX-RELATED"/>
    <property type="match status" value="1"/>
</dbReference>
<evidence type="ECO:0000259" key="12">
    <source>
        <dbReference type="Pfam" id="PF07730"/>
    </source>
</evidence>
<evidence type="ECO:0000256" key="1">
    <source>
        <dbReference type="ARBA" id="ARBA00000085"/>
    </source>
</evidence>
<dbReference type="RefSeq" id="WP_188836258.1">
    <property type="nucleotide sequence ID" value="NZ_BMHI01000002.1"/>
</dbReference>
<comment type="caution">
    <text evidence="13">The sequence shown here is derived from an EMBL/GenBank/DDBJ whole genome shotgun (WGS) entry which is preliminary data.</text>
</comment>
<keyword evidence="10" id="KW-0812">Transmembrane</keyword>
<dbReference type="InterPro" id="IPR050482">
    <property type="entry name" value="Sensor_HK_TwoCompSys"/>
</dbReference>
<dbReference type="InterPro" id="IPR011712">
    <property type="entry name" value="Sig_transdc_His_kin_sub3_dim/P"/>
</dbReference>
<organism evidence="13 14">
    <name type="scientific">Flexivirga endophytica</name>
    <dbReference type="NCBI Taxonomy" id="1849103"/>
    <lineage>
        <taxon>Bacteria</taxon>
        <taxon>Bacillati</taxon>
        <taxon>Actinomycetota</taxon>
        <taxon>Actinomycetes</taxon>
        <taxon>Micrococcales</taxon>
        <taxon>Dermacoccaceae</taxon>
        <taxon>Flexivirga</taxon>
    </lineage>
</organism>
<dbReference type="GO" id="GO:0016020">
    <property type="term" value="C:membrane"/>
    <property type="evidence" value="ECO:0007669"/>
    <property type="project" value="InterPro"/>
</dbReference>
<dbReference type="PANTHER" id="PTHR24421:SF10">
    <property type="entry name" value="NITRATE_NITRITE SENSOR PROTEIN NARQ"/>
    <property type="match status" value="1"/>
</dbReference>
<dbReference type="EMBL" id="BMHI01000002">
    <property type="protein sequence ID" value="GGB25236.1"/>
    <property type="molecule type" value="Genomic_DNA"/>
</dbReference>
<dbReference type="InterPro" id="IPR036890">
    <property type="entry name" value="HATPase_C_sf"/>
</dbReference>
<keyword evidence="8" id="KW-0902">Two-component regulatory system</keyword>
<evidence type="ECO:0000256" key="6">
    <source>
        <dbReference type="ARBA" id="ARBA00022777"/>
    </source>
</evidence>
<dbReference type="EC" id="2.7.13.3" evidence="2"/>
<reference evidence="13" key="1">
    <citation type="journal article" date="2014" name="Int. J. Syst. Evol. Microbiol.">
        <title>Complete genome sequence of Corynebacterium casei LMG S-19264T (=DSM 44701T), isolated from a smear-ripened cheese.</title>
        <authorList>
            <consortium name="US DOE Joint Genome Institute (JGI-PGF)"/>
            <person name="Walter F."/>
            <person name="Albersmeier A."/>
            <person name="Kalinowski J."/>
            <person name="Ruckert C."/>
        </authorList>
    </citation>
    <scope>NUCLEOTIDE SEQUENCE</scope>
    <source>
        <strain evidence="13">CGMCC 1.15085</strain>
    </source>
</reference>
<keyword evidence="3" id="KW-0597">Phosphoprotein</keyword>
<keyword evidence="5" id="KW-0547">Nucleotide-binding</keyword>
<feature type="transmembrane region" description="Helical" evidence="10">
    <location>
        <begin position="140"/>
        <end position="162"/>
    </location>
</feature>
<keyword evidence="9" id="KW-0175">Coiled coil</keyword>
<evidence type="ECO:0000313" key="13">
    <source>
        <dbReference type="EMBL" id="GGB25236.1"/>
    </source>
</evidence>
<accession>A0A916SZK9</accession>
<feature type="transmembrane region" description="Helical" evidence="10">
    <location>
        <begin position="43"/>
        <end position="61"/>
    </location>
</feature>
<feature type="transmembrane region" description="Helical" evidence="10">
    <location>
        <begin position="301"/>
        <end position="321"/>
    </location>
</feature>
<dbReference type="InterPro" id="IPR003594">
    <property type="entry name" value="HATPase_dom"/>
</dbReference>
<keyword evidence="7" id="KW-0067">ATP-binding</keyword>
<feature type="transmembrane region" description="Helical" evidence="10">
    <location>
        <begin position="245"/>
        <end position="263"/>
    </location>
</feature>
<keyword evidence="10" id="KW-0472">Membrane</keyword>
<keyword evidence="10" id="KW-1133">Transmembrane helix</keyword>
<dbReference type="Gene3D" id="1.20.5.1930">
    <property type="match status" value="1"/>
</dbReference>
<keyword evidence="14" id="KW-1185">Reference proteome</keyword>
<feature type="domain" description="Signal transduction histidine kinase subgroup 3 dimerisation and phosphoacceptor" evidence="12">
    <location>
        <begin position="466"/>
        <end position="533"/>
    </location>
</feature>
<dbReference type="Gene3D" id="3.30.565.10">
    <property type="entry name" value="Histidine kinase-like ATPase, C-terminal domain"/>
    <property type="match status" value="1"/>
</dbReference>
<feature type="transmembrane region" description="Helical" evidence="10">
    <location>
        <begin position="12"/>
        <end position="31"/>
    </location>
</feature>
<evidence type="ECO:0000256" key="8">
    <source>
        <dbReference type="ARBA" id="ARBA00023012"/>
    </source>
</evidence>
<evidence type="ECO:0000256" key="2">
    <source>
        <dbReference type="ARBA" id="ARBA00012438"/>
    </source>
</evidence>
<dbReference type="Proteomes" id="UP000636793">
    <property type="component" value="Unassembled WGS sequence"/>
</dbReference>
<dbReference type="GO" id="GO:0046983">
    <property type="term" value="F:protein dimerization activity"/>
    <property type="evidence" value="ECO:0007669"/>
    <property type="project" value="InterPro"/>
</dbReference>
<name>A0A916SZK9_9MICO</name>
<sequence>MLLSGRGLPALRRVLVVSGSVGLVVLVGLHVLNRGTPVDTWGLGNTVLGFGLGLTGALLTARFPGNPIGWIFLVGGVGQSLCGASREWAIYAALTDPGSLPAPEWAAWASGWLQQIGLATLPLVLLHFPDGRLVSSGWRHVRRLVVVVMGATLVLSAVQPGRFEPDVPLTNPMGIDAIPGDALWPALSAATVLVVLLAAVSLLVRWRRSDVEDRQRMRWVTASAGLLAAEVVFEMTVNLGSIQHYTASIALLLFVGTIGYAVLRHHLWDLDVLVNVSVVCTVLTAVALGIVMLSAVVVDAIVGSASVWPVAGAILLVILLFRPLRHGIQSATDRVLYGRRPDPHRTLAGLGRRVGSTGAAEPVLAEAVDAIAAAFLRLDHVAIRTADGVVSRGTARAELVGLPIVFRGTQIGRLEVAARPGAALRGKPLAQMHELADEVAPLVHAVILREAVDQLRRELASAREEERRRLRRDIHDGIGPALAAVALQVDGAATLVDSCPEVVKEVLLRVAGQVGDVLADIRRLVHELRPPVLDALGLSAAVAQLATTFAIPSAAKSPGLLVTVDTPDSLGKLPAAVEVTAYRVVAEALSNVARHSGAGTATVVLARGPGLLRVVVEDDGVGPPPDGPYGVGTISMIERATAIGGDCTIGSSATGGVRVSALLPLGDGPARDEEVS</sequence>
<evidence type="ECO:0000313" key="14">
    <source>
        <dbReference type="Proteomes" id="UP000636793"/>
    </source>
</evidence>
<dbReference type="GO" id="GO:0005524">
    <property type="term" value="F:ATP binding"/>
    <property type="evidence" value="ECO:0007669"/>
    <property type="project" value="UniProtKB-KW"/>
</dbReference>
<keyword evidence="4" id="KW-0808">Transferase</keyword>
<protein>
    <recommendedName>
        <fullName evidence="2">histidine kinase</fullName>
        <ecNumber evidence="2">2.7.13.3</ecNumber>
    </recommendedName>
</protein>
<evidence type="ECO:0000256" key="10">
    <source>
        <dbReference type="SAM" id="Phobius"/>
    </source>
</evidence>
<evidence type="ECO:0000256" key="9">
    <source>
        <dbReference type="SAM" id="Coils"/>
    </source>
</evidence>
<feature type="transmembrane region" description="Helical" evidence="10">
    <location>
        <begin position="182"/>
        <end position="204"/>
    </location>
</feature>
<evidence type="ECO:0000256" key="3">
    <source>
        <dbReference type="ARBA" id="ARBA00022553"/>
    </source>
</evidence>
<feature type="domain" description="Histidine kinase/HSP90-like ATPase" evidence="11">
    <location>
        <begin position="578"/>
        <end position="665"/>
    </location>
</feature>
<evidence type="ECO:0000256" key="7">
    <source>
        <dbReference type="ARBA" id="ARBA00022840"/>
    </source>
</evidence>
<evidence type="ECO:0000259" key="11">
    <source>
        <dbReference type="Pfam" id="PF02518"/>
    </source>
</evidence>
<keyword evidence="6" id="KW-0418">Kinase</keyword>
<reference evidence="13" key="2">
    <citation type="submission" date="2020-09" db="EMBL/GenBank/DDBJ databases">
        <authorList>
            <person name="Sun Q."/>
            <person name="Zhou Y."/>
        </authorList>
    </citation>
    <scope>NUCLEOTIDE SEQUENCE</scope>
    <source>
        <strain evidence="13">CGMCC 1.15085</strain>
    </source>
</reference>
<dbReference type="Pfam" id="PF07730">
    <property type="entry name" value="HisKA_3"/>
    <property type="match status" value="1"/>
</dbReference>
<feature type="transmembrane region" description="Helical" evidence="10">
    <location>
        <begin position="68"/>
        <end position="93"/>
    </location>
</feature>
<dbReference type="SUPFAM" id="SSF55874">
    <property type="entry name" value="ATPase domain of HSP90 chaperone/DNA topoisomerase II/histidine kinase"/>
    <property type="match status" value="1"/>
</dbReference>
<feature type="transmembrane region" description="Helical" evidence="10">
    <location>
        <begin position="216"/>
        <end position="233"/>
    </location>
</feature>
<dbReference type="Pfam" id="PF02518">
    <property type="entry name" value="HATPase_c"/>
    <property type="match status" value="1"/>
</dbReference>
<proteinExistence type="predicted"/>
<comment type="catalytic activity">
    <reaction evidence="1">
        <text>ATP + protein L-histidine = ADP + protein N-phospho-L-histidine.</text>
        <dbReference type="EC" id="2.7.13.3"/>
    </reaction>
</comment>
<gene>
    <name evidence="13" type="ORF">GCM10011492_14090</name>
</gene>
<dbReference type="CDD" id="cd16917">
    <property type="entry name" value="HATPase_UhpB-NarQ-NarX-like"/>
    <property type="match status" value="1"/>
</dbReference>
<dbReference type="AlphaFoldDB" id="A0A916SZK9"/>
<evidence type="ECO:0000256" key="5">
    <source>
        <dbReference type="ARBA" id="ARBA00022741"/>
    </source>
</evidence>
<dbReference type="GO" id="GO:0000155">
    <property type="term" value="F:phosphorelay sensor kinase activity"/>
    <property type="evidence" value="ECO:0007669"/>
    <property type="project" value="InterPro"/>
</dbReference>
<evidence type="ECO:0000256" key="4">
    <source>
        <dbReference type="ARBA" id="ARBA00022679"/>
    </source>
</evidence>
<feature type="transmembrane region" description="Helical" evidence="10">
    <location>
        <begin position="105"/>
        <end position="128"/>
    </location>
</feature>
<feature type="transmembrane region" description="Helical" evidence="10">
    <location>
        <begin position="272"/>
        <end position="295"/>
    </location>
</feature>